<dbReference type="SMART" id="SM00066">
    <property type="entry name" value="GAL4"/>
    <property type="match status" value="1"/>
</dbReference>
<proteinExistence type="predicted"/>
<keyword evidence="2" id="KW-0539">Nucleus</keyword>
<dbReference type="PROSITE" id="PS50048">
    <property type="entry name" value="ZN2_CY6_FUNGAL_2"/>
    <property type="match status" value="1"/>
</dbReference>
<dbReference type="InterPro" id="IPR036864">
    <property type="entry name" value="Zn2-C6_fun-type_DNA-bd_sf"/>
</dbReference>
<feature type="compositionally biased region" description="Polar residues" evidence="3">
    <location>
        <begin position="1"/>
        <end position="10"/>
    </location>
</feature>
<organism evidence="5 6">
    <name type="scientific">Mycena maculata</name>
    <dbReference type="NCBI Taxonomy" id="230809"/>
    <lineage>
        <taxon>Eukaryota</taxon>
        <taxon>Fungi</taxon>
        <taxon>Dikarya</taxon>
        <taxon>Basidiomycota</taxon>
        <taxon>Agaricomycotina</taxon>
        <taxon>Agaricomycetes</taxon>
        <taxon>Agaricomycetidae</taxon>
        <taxon>Agaricales</taxon>
        <taxon>Marasmiineae</taxon>
        <taxon>Mycenaceae</taxon>
        <taxon>Mycena</taxon>
    </lineage>
</organism>
<dbReference type="EMBL" id="JARJLG010000040">
    <property type="protein sequence ID" value="KAJ7763537.1"/>
    <property type="molecule type" value="Genomic_DNA"/>
</dbReference>
<dbReference type="InterPro" id="IPR001138">
    <property type="entry name" value="Zn2Cys6_DnaBD"/>
</dbReference>
<evidence type="ECO:0000256" key="1">
    <source>
        <dbReference type="ARBA" id="ARBA00004123"/>
    </source>
</evidence>
<dbReference type="SUPFAM" id="SSF57701">
    <property type="entry name" value="Zn2/Cys6 DNA-binding domain"/>
    <property type="match status" value="1"/>
</dbReference>
<evidence type="ECO:0000313" key="5">
    <source>
        <dbReference type="EMBL" id="KAJ7763537.1"/>
    </source>
</evidence>
<evidence type="ECO:0000259" key="4">
    <source>
        <dbReference type="PROSITE" id="PS50048"/>
    </source>
</evidence>
<gene>
    <name evidence="5" type="ORF">DFH07DRAFT_812398</name>
</gene>
<feature type="compositionally biased region" description="Pro residues" evidence="3">
    <location>
        <begin position="154"/>
        <end position="166"/>
    </location>
</feature>
<feature type="domain" description="Zn(2)-C6 fungal-type" evidence="4">
    <location>
        <begin position="32"/>
        <end position="63"/>
    </location>
</feature>
<dbReference type="AlphaFoldDB" id="A0AAD7JHI8"/>
<evidence type="ECO:0000313" key="6">
    <source>
        <dbReference type="Proteomes" id="UP001215280"/>
    </source>
</evidence>
<feature type="compositionally biased region" description="Polar residues" evidence="3">
    <location>
        <begin position="99"/>
        <end position="111"/>
    </location>
</feature>
<dbReference type="InterPro" id="IPR050613">
    <property type="entry name" value="Sec_Metabolite_Reg"/>
</dbReference>
<dbReference type="Pfam" id="PF00172">
    <property type="entry name" value="Zn_clus"/>
    <property type="match status" value="1"/>
</dbReference>
<feature type="compositionally biased region" description="Low complexity" evidence="3">
    <location>
        <begin position="113"/>
        <end position="133"/>
    </location>
</feature>
<sequence>MSAPASSRNSPKPAASIDIDHRKRRRNRTTQSCLNCHTTKRMCDRKRPCSRCSQLGISGNCVYEVDDPSRQIRGDKGARLMKRIEELEGVIRELKNKPDTPQGQSPQSSGGTPPYRRSSSDSSPHSGASSSPRNRLGWPSTPPPTHSHSGSVTPYPPSINGPFQPTPVYPRPNASVASLVAAYAGLTDHMFIRQGSNCGCLNESECYNAVLELSLRLRRAANVLARSPTHSINVDCTLSTQVSDLDAFAQDSLLDVPSHDWTSSHVRGFGAGRASSPTSPSMFNQTYAESSGSAWNMGDSDNFMSWIPGRM</sequence>
<dbReference type="GO" id="GO:0008270">
    <property type="term" value="F:zinc ion binding"/>
    <property type="evidence" value="ECO:0007669"/>
    <property type="project" value="InterPro"/>
</dbReference>
<dbReference type="PANTHER" id="PTHR31001">
    <property type="entry name" value="UNCHARACTERIZED TRANSCRIPTIONAL REGULATORY PROTEIN"/>
    <property type="match status" value="1"/>
</dbReference>
<dbReference type="PROSITE" id="PS00463">
    <property type="entry name" value="ZN2_CY6_FUNGAL_1"/>
    <property type="match status" value="1"/>
</dbReference>
<dbReference type="CDD" id="cd00067">
    <property type="entry name" value="GAL4"/>
    <property type="match status" value="1"/>
</dbReference>
<name>A0AAD7JHI8_9AGAR</name>
<evidence type="ECO:0000256" key="3">
    <source>
        <dbReference type="SAM" id="MobiDB-lite"/>
    </source>
</evidence>
<reference evidence="5" key="1">
    <citation type="submission" date="2023-03" db="EMBL/GenBank/DDBJ databases">
        <title>Massive genome expansion in bonnet fungi (Mycena s.s.) driven by repeated elements and novel gene families across ecological guilds.</title>
        <authorList>
            <consortium name="Lawrence Berkeley National Laboratory"/>
            <person name="Harder C.B."/>
            <person name="Miyauchi S."/>
            <person name="Viragh M."/>
            <person name="Kuo A."/>
            <person name="Thoen E."/>
            <person name="Andreopoulos B."/>
            <person name="Lu D."/>
            <person name="Skrede I."/>
            <person name="Drula E."/>
            <person name="Henrissat B."/>
            <person name="Morin E."/>
            <person name="Kohler A."/>
            <person name="Barry K."/>
            <person name="LaButti K."/>
            <person name="Morin E."/>
            <person name="Salamov A."/>
            <person name="Lipzen A."/>
            <person name="Mereny Z."/>
            <person name="Hegedus B."/>
            <person name="Baldrian P."/>
            <person name="Stursova M."/>
            <person name="Weitz H."/>
            <person name="Taylor A."/>
            <person name="Grigoriev I.V."/>
            <person name="Nagy L.G."/>
            <person name="Martin F."/>
            <person name="Kauserud H."/>
        </authorList>
    </citation>
    <scope>NUCLEOTIDE SEQUENCE</scope>
    <source>
        <strain evidence="5">CBHHK188m</strain>
    </source>
</reference>
<keyword evidence="6" id="KW-1185">Reference proteome</keyword>
<accession>A0AAD7JHI8</accession>
<comment type="caution">
    <text evidence="5">The sequence shown here is derived from an EMBL/GenBank/DDBJ whole genome shotgun (WGS) entry which is preliminary data.</text>
</comment>
<dbReference type="GO" id="GO:0000981">
    <property type="term" value="F:DNA-binding transcription factor activity, RNA polymerase II-specific"/>
    <property type="evidence" value="ECO:0007669"/>
    <property type="project" value="InterPro"/>
</dbReference>
<dbReference type="Proteomes" id="UP001215280">
    <property type="component" value="Unassembled WGS sequence"/>
</dbReference>
<evidence type="ECO:0000256" key="2">
    <source>
        <dbReference type="ARBA" id="ARBA00023242"/>
    </source>
</evidence>
<feature type="region of interest" description="Disordered" evidence="3">
    <location>
        <begin position="1"/>
        <end position="30"/>
    </location>
</feature>
<feature type="region of interest" description="Disordered" evidence="3">
    <location>
        <begin position="93"/>
        <end position="166"/>
    </location>
</feature>
<dbReference type="PANTHER" id="PTHR31001:SF81">
    <property type="entry name" value="ZN(II)2CYS6 TRANSCRIPTION FACTOR"/>
    <property type="match status" value="1"/>
</dbReference>
<dbReference type="GO" id="GO:0005634">
    <property type="term" value="C:nucleus"/>
    <property type="evidence" value="ECO:0007669"/>
    <property type="project" value="UniProtKB-SubCell"/>
</dbReference>
<dbReference type="Gene3D" id="4.10.240.10">
    <property type="entry name" value="Zn(2)-C6 fungal-type DNA-binding domain"/>
    <property type="match status" value="1"/>
</dbReference>
<comment type="subcellular location">
    <subcellularLocation>
        <location evidence="1">Nucleus</location>
    </subcellularLocation>
</comment>
<protein>
    <recommendedName>
        <fullName evidence="4">Zn(2)-C6 fungal-type domain-containing protein</fullName>
    </recommendedName>
</protein>